<dbReference type="Proteomes" id="UP001162156">
    <property type="component" value="Unassembled WGS sequence"/>
</dbReference>
<keyword evidence="6" id="KW-0378">Hydrolase</keyword>
<dbReference type="GO" id="GO:0005634">
    <property type="term" value="C:nucleus"/>
    <property type="evidence" value="ECO:0007669"/>
    <property type="project" value="UniProtKB-SubCell"/>
</dbReference>
<gene>
    <name evidence="9" type="ORF">NQ314_008080</name>
</gene>
<keyword evidence="10" id="KW-1185">Reference proteome</keyword>
<evidence type="ECO:0000256" key="4">
    <source>
        <dbReference type="ARBA" id="ARBA00022722"/>
    </source>
</evidence>
<proteinExistence type="inferred from homology"/>
<evidence type="ECO:0000256" key="1">
    <source>
        <dbReference type="ARBA" id="ARBA00001968"/>
    </source>
</evidence>
<evidence type="ECO:0000313" key="9">
    <source>
        <dbReference type="EMBL" id="KAJ8950074.1"/>
    </source>
</evidence>
<dbReference type="GO" id="GO:0016787">
    <property type="term" value="F:hydrolase activity"/>
    <property type="evidence" value="ECO:0007669"/>
    <property type="project" value="UniProtKB-KW"/>
</dbReference>
<comment type="caution">
    <text evidence="9">The sequence shown here is derived from an EMBL/GenBank/DDBJ whole genome shotgun (WGS) entry which is preliminary data.</text>
</comment>
<dbReference type="PANTHER" id="PTHR22930">
    <property type="match status" value="1"/>
</dbReference>
<comment type="subcellular location">
    <subcellularLocation>
        <location evidence="2">Nucleus</location>
    </subcellularLocation>
</comment>
<evidence type="ECO:0000256" key="5">
    <source>
        <dbReference type="ARBA" id="ARBA00022723"/>
    </source>
</evidence>
<comment type="similarity">
    <text evidence="3">Belongs to the HARBI1 family.</text>
</comment>
<accession>A0AAV8YHR2</accession>
<keyword evidence="5" id="KW-0479">Metal-binding</keyword>
<evidence type="ECO:0000256" key="2">
    <source>
        <dbReference type="ARBA" id="ARBA00004123"/>
    </source>
</evidence>
<sequence>MSVELFDNLLASVGPLLKKNSNRPSIPEGARLACTLRMLAAGDSLPTLAFAYRMARCTVSNIIKETCAAIWQTLQPVHLAPPETVKWKQIACDFFEQWQMPNCVGAVDGKHIAIKAPNESGSAYFNYKKYHSIILFAVCDANYMFTHVNIGSYGSQSDGGILTKSEFGQHLENGTLNLPADDCLPGSKVHFPYYFVGDDAFPLKFNLLTPYGEKYLDDALRIFNYRLSRARRCIENAFGILVARWRIFHKTINAFPTTVDSVVKATVCLHNYIKMNETSNSKYCNSSYSDQEDKFTGKVILGQWRKDVEGVPTALRPAGESRRLGPRNARQNAVRMRNIMTNYVNSRLGSVPWQVDYIRK</sequence>
<dbReference type="AlphaFoldDB" id="A0AAV8YHR2"/>
<dbReference type="PANTHER" id="PTHR22930:SF269">
    <property type="entry name" value="NUCLEASE HARBI1-LIKE PROTEIN"/>
    <property type="match status" value="1"/>
</dbReference>
<dbReference type="GO" id="GO:0046872">
    <property type="term" value="F:metal ion binding"/>
    <property type="evidence" value="ECO:0007669"/>
    <property type="project" value="UniProtKB-KW"/>
</dbReference>
<keyword evidence="4" id="KW-0540">Nuclease</keyword>
<dbReference type="InterPro" id="IPR045249">
    <property type="entry name" value="HARBI1-like"/>
</dbReference>
<dbReference type="EMBL" id="JANEYF010002187">
    <property type="protein sequence ID" value="KAJ8950074.1"/>
    <property type="molecule type" value="Genomic_DNA"/>
</dbReference>
<keyword evidence="7" id="KW-0539">Nucleus</keyword>
<comment type="cofactor">
    <cofactor evidence="1">
        <name>a divalent metal cation</name>
        <dbReference type="ChEBI" id="CHEBI:60240"/>
    </cofactor>
</comment>
<dbReference type="Pfam" id="PF13359">
    <property type="entry name" value="DDE_Tnp_4"/>
    <property type="match status" value="1"/>
</dbReference>
<evidence type="ECO:0000256" key="3">
    <source>
        <dbReference type="ARBA" id="ARBA00006958"/>
    </source>
</evidence>
<reference evidence="9" key="1">
    <citation type="journal article" date="2023" name="Insect Mol. Biol.">
        <title>Genome sequencing provides insights into the evolution of gene families encoding plant cell wall-degrading enzymes in longhorned beetles.</title>
        <authorList>
            <person name="Shin N.R."/>
            <person name="Okamura Y."/>
            <person name="Kirsch R."/>
            <person name="Pauchet Y."/>
        </authorList>
    </citation>
    <scope>NUCLEOTIDE SEQUENCE</scope>
    <source>
        <strain evidence="9">RBIC_L_NR</strain>
    </source>
</reference>
<evidence type="ECO:0000259" key="8">
    <source>
        <dbReference type="Pfam" id="PF13359"/>
    </source>
</evidence>
<evidence type="ECO:0000313" key="10">
    <source>
        <dbReference type="Proteomes" id="UP001162156"/>
    </source>
</evidence>
<name>A0AAV8YHR2_9CUCU</name>
<organism evidence="9 10">
    <name type="scientific">Rhamnusium bicolor</name>
    <dbReference type="NCBI Taxonomy" id="1586634"/>
    <lineage>
        <taxon>Eukaryota</taxon>
        <taxon>Metazoa</taxon>
        <taxon>Ecdysozoa</taxon>
        <taxon>Arthropoda</taxon>
        <taxon>Hexapoda</taxon>
        <taxon>Insecta</taxon>
        <taxon>Pterygota</taxon>
        <taxon>Neoptera</taxon>
        <taxon>Endopterygota</taxon>
        <taxon>Coleoptera</taxon>
        <taxon>Polyphaga</taxon>
        <taxon>Cucujiformia</taxon>
        <taxon>Chrysomeloidea</taxon>
        <taxon>Cerambycidae</taxon>
        <taxon>Lepturinae</taxon>
        <taxon>Rhagiini</taxon>
        <taxon>Rhamnusium</taxon>
    </lineage>
</organism>
<evidence type="ECO:0000256" key="6">
    <source>
        <dbReference type="ARBA" id="ARBA00022801"/>
    </source>
</evidence>
<feature type="domain" description="DDE Tnp4" evidence="8">
    <location>
        <begin position="107"/>
        <end position="271"/>
    </location>
</feature>
<dbReference type="GO" id="GO:0004518">
    <property type="term" value="F:nuclease activity"/>
    <property type="evidence" value="ECO:0007669"/>
    <property type="project" value="UniProtKB-KW"/>
</dbReference>
<protein>
    <recommendedName>
        <fullName evidence="8">DDE Tnp4 domain-containing protein</fullName>
    </recommendedName>
</protein>
<evidence type="ECO:0000256" key="7">
    <source>
        <dbReference type="ARBA" id="ARBA00023242"/>
    </source>
</evidence>
<dbReference type="InterPro" id="IPR027806">
    <property type="entry name" value="HARBI1_dom"/>
</dbReference>